<dbReference type="Proteomes" id="UP000198694">
    <property type="component" value="Unassembled WGS sequence"/>
</dbReference>
<accession>A0A1G9BBZ9</accession>
<keyword evidence="1" id="KW-0732">Signal</keyword>
<dbReference type="OrthoDB" id="9914711at2"/>
<feature type="chain" id="PRO_5038971916" evidence="1">
    <location>
        <begin position="24"/>
        <end position="69"/>
    </location>
</feature>
<proteinExistence type="predicted"/>
<gene>
    <name evidence="2" type="ORF">SAMN05216243_2918</name>
</gene>
<dbReference type="RefSeq" id="WP_093215639.1">
    <property type="nucleotide sequence ID" value="NZ_FNFL01000005.1"/>
</dbReference>
<sequence>MKKLIVYLVISLAVLGASSQLQGYLTETAHEAEPSIFSFDLSHEAEPSIFSFDLSHEAEPSIFSQNLFY</sequence>
<dbReference type="STRING" id="407036.SAMN05216243_2918"/>
<keyword evidence="3" id="KW-1185">Reference proteome</keyword>
<dbReference type="AlphaFoldDB" id="A0A1G9BBZ9"/>
<dbReference type="EMBL" id="FNFL01000005">
    <property type="protein sequence ID" value="SDK36594.1"/>
    <property type="molecule type" value="Genomic_DNA"/>
</dbReference>
<reference evidence="2 3" key="1">
    <citation type="submission" date="2016-10" db="EMBL/GenBank/DDBJ databases">
        <authorList>
            <person name="de Groot N.N."/>
        </authorList>
    </citation>
    <scope>NUCLEOTIDE SEQUENCE [LARGE SCALE GENOMIC DNA]</scope>
    <source>
        <strain evidence="2 3">CGMCC 1.6502</strain>
    </source>
</reference>
<evidence type="ECO:0000256" key="1">
    <source>
        <dbReference type="SAM" id="SignalP"/>
    </source>
</evidence>
<feature type="signal peptide" evidence="1">
    <location>
        <begin position="1"/>
        <end position="23"/>
    </location>
</feature>
<evidence type="ECO:0000313" key="3">
    <source>
        <dbReference type="Proteomes" id="UP000198694"/>
    </source>
</evidence>
<evidence type="ECO:0000313" key="2">
    <source>
        <dbReference type="EMBL" id="SDK36594.1"/>
    </source>
</evidence>
<name>A0A1G9BBZ9_9BACI</name>
<organism evidence="2 3">
    <name type="scientific">Sediminibacillus albus</name>
    <dbReference type="NCBI Taxonomy" id="407036"/>
    <lineage>
        <taxon>Bacteria</taxon>
        <taxon>Bacillati</taxon>
        <taxon>Bacillota</taxon>
        <taxon>Bacilli</taxon>
        <taxon>Bacillales</taxon>
        <taxon>Bacillaceae</taxon>
        <taxon>Sediminibacillus</taxon>
    </lineage>
</organism>
<protein>
    <submittedName>
        <fullName evidence="2">Uncharacterized protein</fullName>
    </submittedName>
</protein>